<keyword evidence="2" id="KW-1185">Reference proteome</keyword>
<gene>
    <name evidence="1" type="primary">Contig1592.g1735</name>
    <name evidence="1" type="ORF">STYLEM_18036</name>
</gene>
<sequence length="115" mass="13392">MGARLSENLPRNPHAKHLILIYFCGIRSYEGEAHDMVSKLNKKFPGVFNFEVSRDEGFTNRLECIVRFDYTKSKKQKDMLIHSKKAGMGQPSDNWNGFLDRAKEALFNYHLLQQQ</sequence>
<dbReference type="EMBL" id="CCKQ01017024">
    <property type="protein sequence ID" value="CDW88911.1"/>
    <property type="molecule type" value="Genomic_DNA"/>
</dbReference>
<evidence type="ECO:0000313" key="2">
    <source>
        <dbReference type="Proteomes" id="UP000039865"/>
    </source>
</evidence>
<name>A0A078B3V9_STYLE</name>
<dbReference type="Gene3D" id="3.40.30.10">
    <property type="entry name" value="Glutaredoxin"/>
    <property type="match status" value="1"/>
</dbReference>
<dbReference type="InParanoid" id="A0A078B3V9"/>
<organism evidence="1 2">
    <name type="scientific">Stylonychia lemnae</name>
    <name type="common">Ciliate</name>
    <dbReference type="NCBI Taxonomy" id="5949"/>
    <lineage>
        <taxon>Eukaryota</taxon>
        <taxon>Sar</taxon>
        <taxon>Alveolata</taxon>
        <taxon>Ciliophora</taxon>
        <taxon>Intramacronucleata</taxon>
        <taxon>Spirotrichea</taxon>
        <taxon>Stichotrichia</taxon>
        <taxon>Sporadotrichida</taxon>
        <taxon>Oxytrichidae</taxon>
        <taxon>Stylonychinae</taxon>
        <taxon>Stylonychia</taxon>
    </lineage>
</organism>
<protein>
    <submittedName>
        <fullName evidence="1">Uncharacterized protein</fullName>
    </submittedName>
</protein>
<dbReference type="Proteomes" id="UP000039865">
    <property type="component" value="Unassembled WGS sequence"/>
</dbReference>
<proteinExistence type="predicted"/>
<reference evidence="1 2" key="1">
    <citation type="submission" date="2014-06" db="EMBL/GenBank/DDBJ databases">
        <authorList>
            <person name="Swart Estienne"/>
        </authorList>
    </citation>
    <scope>NUCLEOTIDE SEQUENCE [LARGE SCALE GENOMIC DNA]</scope>
    <source>
        <strain evidence="1 2">130c</strain>
    </source>
</reference>
<dbReference type="AlphaFoldDB" id="A0A078B3V9"/>
<evidence type="ECO:0000313" key="1">
    <source>
        <dbReference type="EMBL" id="CDW88911.1"/>
    </source>
</evidence>
<accession>A0A078B3V9</accession>